<dbReference type="GO" id="GO:0003677">
    <property type="term" value="F:DNA binding"/>
    <property type="evidence" value="ECO:0007669"/>
    <property type="project" value="InterPro"/>
</dbReference>
<reference evidence="2" key="1">
    <citation type="journal article" date="2023" name="Int. J. Syst. Evol. Microbiol.">
        <title>Mesoterricola silvestris gen. nov., sp. nov., Mesoterricola sediminis sp. nov., Geothrix oryzae sp. nov., Geothrix edaphica sp. nov., Geothrix rubra sp. nov., and Geothrix limicola sp. nov., six novel members of Acidobacteriota isolated from soils.</title>
        <authorList>
            <person name="Itoh H."/>
            <person name="Sugisawa Y."/>
            <person name="Mise K."/>
            <person name="Xu Z."/>
            <person name="Kuniyasu M."/>
            <person name="Ushijima N."/>
            <person name="Kawano K."/>
            <person name="Kobayashi E."/>
            <person name="Shiratori Y."/>
            <person name="Masuda Y."/>
            <person name="Senoo K."/>
        </authorList>
    </citation>
    <scope>NUCLEOTIDE SEQUENCE [LARGE SCALE GENOMIC DNA]</scope>
    <source>
        <strain evidence="2">W79</strain>
    </source>
</reference>
<proteinExistence type="predicted"/>
<dbReference type="InterPro" id="IPR014057">
    <property type="entry name" value="HI1420"/>
</dbReference>
<dbReference type="SUPFAM" id="SSF47413">
    <property type="entry name" value="lambda repressor-like DNA-binding domains"/>
    <property type="match status" value="1"/>
</dbReference>
<dbReference type="Pfam" id="PF21716">
    <property type="entry name" value="dnstrm_HI1420"/>
    <property type="match status" value="1"/>
</dbReference>
<evidence type="ECO:0000313" key="1">
    <source>
        <dbReference type="EMBL" id="BDU71052.1"/>
    </source>
</evidence>
<dbReference type="EMBL" id="AP027080">
    <property type="protein sequence ID" value="BDU71052.1"/>
    <property type="molecule type" value="Genomic_DNA"/>
</dbReference>
<organism evidence="1 2">
    <name type="scientific">Mesoterricola silvestris</name>
    <dbReference type="NCBI Taxonomy" id="2927979"/>
    <lineage>
        <taxon>Bacteria</taxon>
        <taxon>Pseudomonadati</taxon>
        <taxon>Acidobacteriota</taxon>
        <taxon>Holophagae</taxon>
        <taxon>Holophagales</taxon>
        <taxon>Holophagaceae</taxon>
        <taxon>Mesoterricola</taxon>
    </lineage>
</organism>
<dbReference type="AlphaFoldDB" id="A0AA48GH09"/>
<keyword evidence="2" id="KW-1185">Reference proteome</keyword>
<dbReference type="NCBIfam" id="TIGR02684">
    <property type="entry name" value="dnstrm_HI1420"/>
    <property type="match status" value="1"/>
</dbReference>
<dbReference type="PANTHER" id="PTHR40275:SF1">
    <property type="entry name" value="SSL7038 PROTEIN"/>
    <property type="match status" value="1"/>
</dbReference>
<dbReference type="PANTHER" id="PTHR40275">
    <property type="entry name" value="SSL7038 PROTEIN"/>
    <property type="match status" value="1"/>
</dbReference>
<protein>
    <submittedName>
        <fullName evidence="1">Transcriptional regulator</fullName>
    </submittedName>
</protein>
<dbReference type="Proteomes" id="UP001238179">
    <property type="component" value="Chromosome"/>
</dbReference>
<dbReference type="KEGG" id="msil:METEAL_02260"/>
<dbReference type="RefSeq" id="WP_316413947.1">
    <property type="nucleotide sequence ID" value="NZ_AP027080.1"/>
</dbReference>
<name>A0AA48GH09_9BACT</name>
<evidence type="ECO:0000313" key="2">
    <source>
        <dbReference type="Proteomes" id="UP001238179"/>
    </source>
</evidence>
<dbReference type="InterPro" id="IPR010982">
    <property type="entry name" value="Lambda_DNA-bd_dom_sf"/>
</dbReference>
<accession>A0AA48GH09</accession>
<gene>
    <name evidence="1" type="ORF">METEAL_02260</name>
</gene>
<sequence>MEPTKRRTARTASTPARVSKTVTTPYDAAENLTTDERMAALLEAALEDGHPQVIAAALGTIARAKGMAKIAKDTGLNPKSLYRALSGEGNPELDTFIKVVHALGLQLHTTVKA</sequence>